<dbReference type="InterPro" id="IPR016036">
    <property type="entry name" value="Malonyl_transacylase_ACP-bd"/>
</dbReference>
<dbReference type="Pfam" id="PF08659">
    <property type="entry name" value="KR"/>
    <property type="match status" value="1"/>
</dbReference>
<evidence type="ECO:0000256" key="8">
    <source>
        <dbReference type="ARBA" id="ARBA00022832"/>
    </source>
</evidence>
<feature type="compositionally biased region" description="Basic and acidic residues" evidence="16">
    <location>
        <begin position="1382"/>
        <end position="1392"/>
    </location>
</feature>
<dbReference type="CDD" id="cd00833">
    <property type="entry name" value="PKS"/>
    <property type="match status" value="1"/>
</dbReference>
<feature type="domain" description="Carrier" evidence="17">
    <location>
        <begin position="2110"/>
        <end position="2189"/>
    </location>
</feature>
<dbReference type="GO" id="GO:0016491">
    <property type="term" value="F:oxidoreductase activity"/>
    <property type="evidence" value="ECO:0007669"/>
    <property type="project" value="UniProtKB-KW"/>
</dbReference>
<evidence type="ECO:0000313" key="19">
    <source>
        <dbReference type="EMBL" id="KAK9812252.1"/>
    </source>
</evidence>
<dbReference type="Pfam" id="PF21149">
    <property type="entry name" value="FAS_pseudo-KR"/>
    <property type="match status" value="1"/>
</dbReference>
<dbReference type="InterPro" id="IPR029063">
    <property type="entry name" value="SAM-dependent_MTases_sf"/>
</dbReference>
<feature type="region of interest" description="Disordered" evidence="16">
    <location>
        <begin position="447"/>
        <end position="468"/>
    </location>
</feature>
<evidence type="ECO:0000256" key="5">
    <source>
        <dbReference type="ARBA" id="ARBA00022553"/>
    </source>
</evidence>
<proteinExistence type="predicted"/>
<dbReference type="InterPro" id="IPR020843">
    <property type="entry name" value="ER"/>
</dbReference>
<dbReference type="SUPFAM" id="SSF50129">
    <property type="entry name" value="GroES-like"/>
    <property type="match status" value="1"/>
</dbReference>
<dbReference type="InterPro" id="IPR009081">
    <property type="entry name" value="PP-bd_ACP"/>
</dbReference>
<dbReference type="PROSITE" id="PS00012">
    <property type="entry name" value="PHOSPHOPANTETHEINE"/>
    <property type="match status" value="1"/>
</dbReference>
<dbReference type="InterPro" id="IPR006162">
    <property type="entry name" value="Ppantetheine_attach_site"/>
</dbReference>
<keyword evidence="3" id="KW-0596">Phosphopantetheine</keyword>
<dbReference type="InterPro" id="IPR016035">
    <property type="entry name" value="Acyl_Trfase/lysoPLipase"/>
</dbReference>
<evidence type="ECO:0000256" key="6">
    <source>
        <dbReference type="ARBA" id="ARBA00022679"/>
    </source>
</evidence>
<dbReference type="PANTHER" id="PTHR43775:SF7">
    <property type="entry name" value="FATTY ACID SYNTHASE"/>
    <property type="match status" value="1"/>
</dbReference>
<dbReference type="InterPro" id="IPR013968">
    <property type="entry name" value="PKS_KR"/>
</dbReference>
<evidence type="ECO:0000256" key="12">
    <source>
        <dbReference type="ARBA" id="ARBA00023098"/>
    </source>
</evidence>
<dbReference type="Pfam" id="PF00698">
    <property type="entry name" value="Acyl_transf_1"/>
    <property type="match status" value="1"/>
</dbReference>
<dbReference type="Pfam" id="PF13602">
    <property type="entry name" value="ADH_zinc_N_2"/>
    <property type="match status" value="1"/>
</dbReference>
<reference evidence="19 20" key="1">
    <citation type="journal article" date="2024" name="Nat. Commun.">
        <title>Phylogenomics reveals the evolutionary origins of lichenization in chlorophyte algae.</title>
        <authorList>
            <person name="Puginier C."/>
            <person name="Libourel C."/>
            <person name="Otte J."/>
            <person name="Skaloud P."/>
            <person name="Haon M."/>
            <person name="Grisel S."/>
            <person name="Petersen M."/>
            <person name="Berrin J.G."/>
            <person name="Delaux P.M."/>
            <person name="Dal Grande F."/>
            <person name="Keller J."/>
        </authorList>
    </citation>
    <scope>NUCLEOTIDE SEQUENCE [LARGE SCALE GENOMIC DNA]</scope>
    <source>
        <strain evidence="19 20">SAG 2036</strain>
    </source>
</reference>
<dbReference type="InterPro" id="IPR020841">
    <property type="entry name" value="PKS_Beta-ketoAc_synthase_dom"/>
</dbReference>
<dbReference type="SUPFAM" id="SSF55048">
    <property type="entry name" value="Probable ACP-binding domain of malonyl-CoA ACP transacylase"/>
    <property type="match status" value="1"/>
</dbReference>
<evidence type="ECO:0000256" key="9">
    <source>
        <dbReference type="ARBA" id="ARBA00022857"/>
    </source>
</evidence>
<dbReference type="PROSITE" id="PS50075">
    <property type="entry name" value="CARRIER"/>
    <property type="match status" value="1"/>
</dbReference>
<dbReference type="CDD" id="cd05195">
    <property type="entry name" value="enoyl_red"/>
    <property type="match status" value="1"/>
</dbReference>
<evidence type="ECO:0000256" key="11">
    <source>
        <dbReference type="ARBA" id="ARBA00023027"/>
    </source>
</evidence>
<dbReference type="GO" id="GO:0006633">
    <property type="term" value="P:fatty acid biosynthetic process"/>
    <property type="evidence" value="ECO:0007669"/>
    <property type="project" value="UniProtKB-KW"/>
</dbReference>
<dbReference type="InterPro" id="IPR011032">
    <property type="entry name" value="GroES-like_sf"/>
</dbReference>
<dbReference type="InterPro" id="IPR036291">
    <property type="entry name" value="NAD(P)-bd_dom_sf"/>
</dbReference>
<evidence type="ECO:0000256" key="10">
    <source>
        <dbReference type="ARBA" id="ARBA00023002"/>
    </source>
</evidence>
<evidence type="ECO:0000256" key="4">
    <source>
        <dbReference type="ARBA" id="ARBA00022516"/>
    </source>
</evidence>
<keyword evidence="8" id="KW-0276">Fatty acid metabolism</keyword>
<keyword evidence="13" id="KW-0275">Fatty acid biosynthesis</keyword>
<dbReference type="EMBL" id="JALJOQ010000008">
    <property type="protein sequence ID" value="KAK9812252.1"/>
    <property type="molecule type" value="Genomic_DNA"/>
</dbReference>
<sequence>MSDYIAPHTPNPVPSMTHVDIVGISGRCPDASSCSEFFCKLVAGVDMVSDDERKWKHHMHPEIPKRCGRLKPGELFSFDPQFFGVHGHQAKKMDPQLYKLLEVSWEAFVDSGIDVRGLRDSNRVGVYSGICGSEVHGAYISDKHEVTGYEQTGCTMCMSANRLSFFYSFRGPSKTCDTACSSAAHSFHDAVADITAGRTDFAIVTGSSHILTPNMTLAFERLHMLSPEGACKAFDAAGNGYVRSEGILAVVLKRKDLDVVPRFAACVPYMTILNCGINNDGFTREGITFPSRHAQLALEQQVCTQAGIDPAQVVYVEAHGTGTVAGDGQELDAINSWYGTAQGRAAPLKIGSVKSNMGHCEGASCLAGVVKVCLAVEYGLLPGNLHYRRDHPNPESVGLQEGTLQVVDETEPWEGGLIGISSFGFGGANFHAVAEAKAGQRIRLYEPVPAAPGSSGSSGSSSSGSDVSEVKVKRQLPIVPLAARTATGLAYLAKTIQKAEKAERMSFTEPLKRYANTVATDSRMAFRGTLTNGHFKAGESVTAQPEVWFAFSGNGSQWSKMGASLIQHNRVFREAVEECAAAVQPYDLDLMAEFQKDKGWGSSLLGAVGLLAVQIGLVDVLAQDYGLKCSGMLGHSAGEIACTYASGCCTKEQAMLIAYHRGRLPISYGVKNGLMAATGLTADQVRQRLAAQPRSRVCLACDNSPVSTTVAGPAEEVKAFCRQLEAEEVFNRALDTNGVPYHSPELDRLLPELSSSLSKVIPHPEKRPKTWLSASYPADNNDPDKDLCSAEYQVFSYRNPVLFAGAAERIPKGAVVVEIGPHSILRSPLRQSRPDLPYVSLMRKDVCGMDTLTAVPRCIREALVSWDRTLFDVPIIEPNKPAPGVPYDRMYDLGGRDAYICDHTIDGVVFIPMACFLVTAWEALAAQFEKEIWQLPAEFLEIQVLMPVQAERTAKVHLTVLYDFNHRFQVMHGTDMVCTGVLKPYDVEQRLHKEMTPLRMCQEGLKKPSLKLTGVDADTYDHLTKEHWYALCLRQNLEYGPKFQMVHKYAVDRTWCQLRWDQNWIIHLDGLFQVTDRTRDTHVHTARGMRRLVIADTMKDVEAGYIEHIDFDTFWKVERGRSIILEGYKDEIASKKGKAASTLVHKHIWVPYGNRLGANTRRAEYASKLLRLVKGLMKTCSASPDLQSQQVKALKEMFAKAPVSALPAKEAQELASNESNALAGVLASVFTPDSSLHEDLIKEHAEWQRACEEDVVLSINSQAELDFILGTAISCMPASGYHACEVGCDTGAFTKQALMTCIKVPKSSLLSYTATDSTATSDISKKIQHKALSYKAWDINDPSASPPGPKADADDEEMDVWLDAYRQAVNEAVPDAQPDAPDGQKPKQKPKEPGTLWLYGDFEKDPGLMGFLYSARKEHKGNCVRGLINWGEPDFDYEDAVYEAQRLDLTMNVFKGGRNGLYAPMETEYLYKKAEEDCQYGAHLNFETYGNLKSAVWRENRPFPQSLDLIECDVAFGALNFRDVMLAYGKLSKQQMAHESGGSNIGFEFSGIWDGKRVMGSAINALATKLATRRDLVWEVPSDWSLAEAATVPTAYMTAYYALVMRGKLAEGMRVLIHSGTGAVGLAALRLCFSRGAEVFVTVGTQEKREFLLRTFPKLQEDHIGDSRSVSFEGMVRNVTRGTGVHLVLNSLSDEKLQASVRCLGHWGKLLEIGKYDILQGTPLSMRPMLNNISFEGIDVDRVMNHSQSTELPELNALVTEGIRTGEVKPLPVTVFQRDQVEEAFRYLAAGTHIGKVLLDTRQQPQTSDTTSENSLGSTSSLTFSDDSYERVEAPLENGHSQAAHGLANGNADTTELPSLDIVPTRILRSDRSYIITGGLGGFGMALADYMAAQGVKHLVITSRRGVHNGGQQAALTELMHQGVNFRVSTLDVSDAGEAQEVVKLAESLAPLGGVFHLALYLSDKLLANQTGSSWNAVMRAKAHGARNLDLATRNVTTLDHFVMWSSIVAVAGNEGQTNYGFANAVLDALAEERRSKGFPALSVQWGVIDGVGVADKAIQELMEGGLLGASMPQPIDSCLKTLERLMLAGPLCAPVMASSWQPLDILGKTSGVDAKKDLLGGILSVMGLSPNSVAASDTLARLGIDSMQMVEVRSSLQRAMGRPVALEEVQTMTIASIKALEGDASAPREGQGVH</sequence>
<evidence type="ECO:0000256" key="16">
    <source>
        <dbReference type="SAM" id="MobiDB-lite"/>
    </source>
</evidence>
<dbReference type="SMART" id="SM00829">
    <property type="entry name" value="PKS_ER"/>
    <property type="match status" value="1"/>
</dbReference>
<dbReference type="Gene3D" id="3.90.180.10">
    <property type="entry name" value="Medium-chain alcohol dehydrogenases, catalytic domain"/>
    <property type="match status" value="1"/>
</dbReference>
<dbReference type="SMART" id="SM00825">
    <property type="entry name" value="PKS_KS"/>
    <property type="match status" value="1"/>
</dbReference>
<evidence type="ECO:0000313" key="20">
    <source>
        <dbReference type="Proteomes" id="UP001465755"/>
    </source>
</evidence>
<dbReference type="InterPro" id="IPR016039">
    <property type="entry name" value="Thiolase-like"/>
</dbReference>
<evidence type="ECO:0000256" key="1">
    <source>
        <dbReference type="ARBA" id="ARBA00012873"/>
    </source>
</evidence>
<dbReference type="InterPro" id="IPR042104">
    <property type="entry name" value="PKS_dehydratase_sf"/>
</dbReference>
<keyword evidence="20" id="KW-1185">Reference proteome</keyword>
<feature type="compositionally biased region" description="Low complexity" evidence="16">
    <location>
        <begin position="453"/>
        <end position="465"/>
    </location>
</feature>
<accession>A0AAW1PTW2</accession>
<dbReference type="Gene3D" id="3.30.70.3290">
    <property type="match status" value="1"/>
</dbReference>
<dbReference type="Gene3D" id="3.40.366.10">
    <property type="entry name" value="Malonyl-Coenzyme A Acyl Carrier Protein, domain 2"/>
    <property type="match status" value="1"/>
</dbReference>
<keyword evidence="10" id="KW-0560">Oxidoreductase</keyword>
<dbReference type="SUPFAM" id="SSF53901">
    <property type="entry name" value="Thiolase-like"/>
    <property type="match status" value="1"/>
</dbReference>
<keyword evidence="12" id="KW-0443">Lipid metabolism</keyword>
<protein>
    <recommendedName>
        <fullName evidence="2">Fatty acid synthase</fullName>
        <ecNumber evidence="1">2.3.1.85</ecNumber>
    </recommendedName>
</protein>
<organism evidence="19 20">
    <name type="scientific">Symbiochloris irregularis</name>
    <dbReference type="NCBI Taxonomy" id="706552"/>
    <lineage>
        <taxon>Eukaryota</taxon>
        <taxon>Viridiplantae</taxon>
        <taxon>Chlorophyta</taxon>
        <taxon>core chlorophytes</taxon>
        <taxon>Trebouxiophyceae</taxon>
        <taxon>Trebouxiales</taxon>
        <taxon>Trebouxiaceae</taxon>
        <taxon>Symbiochloris</taxon>
    </lineage>
</organism>
<dbReference type="Gene3D" id="3.10.129.110">
    <property type="entry name" value="Polyketide synthase dehydratase"/>
    <property type="match status" value="1"/>
</dbReference>
<dbReference type="SUPFAM" id="SSF52151">
    <property type="entry name" value="FabD/lysophospholipase-like"/>
    <property type="match status" value="1"/>
</dbReference>
<dbReference type="Gene3D" id="3.40.50.150">
    <property type="entry name" value="Vaccinia Virus protein VP39"/>
    <property type="match status" value="1"/>
</dbReference>
<evidence type="ECO:0000256" key="15">
    <source>
        <dbReference type="ARBA" id="ARBA00044883"/>
    </source>
</evidence>
<dbReference type="EC" id="2.3.1.85" evidence="1"/>
<dbReference type="SMART" id="SM00827">
    <property type="entry name" value="PKS_AT"/>
    <property type="match status" value="1"/>
</dbReference>
<dbReference type="SUPFAM" id="SSF47336">
    <property type="entry name" value="ACP-like"/>
    <property type="match status" value="1"/>
</dbReference>
<dbReference type="Gene3D" id="3.40.50.720">
    <property type="entry name" value="NAD(P)-binding Rossmann-like Domain"/>
    <property type="match status" value="1"/>
</dbReference>
<keyword evidence="7" id="KW-0378">Hydrolase</keyword>
<keyword evidence="5" id="KW-0597">Phosphoprotein</keyword>
<dbReference type="Pfam" id="PF00109">
    <property type="entry name" value="ketoacyl-synt"/>
    <property type="match status" value="1"/>
</dbReference>
<dbReference type="InterPro" id="IPR049391">
    <property type="entry name" value="FAS_pseudo-KR"/>
</dbReference>
<dbReference type="PROSITE" id="PS52004">
    <property type="entry name" value="KS3_2"/>
    <property type="match status" value="1"/>
</dbReference>
<evidence type="ECO:0000256" key="3">
    <source>
        <dbReference type="ARBA" id="ARBA00022450"/>
    </source>
</evidence>
<evidence type="ECO:0000256" key="7">
    <source>
        <dbReference type="ARBA" id="ARBA00022801"/>
    </source>
</evidence>
<evidence type="ECO:0000256" key="2">
    <source>
        <dbReference type="ARBA" id="ARBA00018769"/>
    </source>
</evidence>
<keyword evidence="14" id="KW-0511">Multifunctional enzyme</keyword>
<feature type="domain" description="Ketosynthase family 3 (KS3)" evidence="18">
    <location>
        <begin position="16"/>
        <end position="436"/>
    </location>
</feature>
<feature type="region of interest" description="Disordered" evidence="16">
    <location>
        <begin position="1802"/>
        <end position="1824"/>
    </location>
</feature>
<dbReference type="Pfam" id="PF00550">
    <property type="entry name" value="PP-binding"/>
    <property type="match status" value="1"/>
</dbReference>
<dbReference type="Gene3D" id="1.10.1200.10">
    <property type="entry name" value="ACP-like"/>
    <property type="match status" value="1"/>
</dbReference>
<dbReference type="PANTHER" id="PTHR43775">
    <property type="entry name" value="FATTY ACID SYNTHASE"/>
    <property type="match status" value="1"/>
</dbReference>
<evidence type="ECO:0000259" key="18">
    <source>
        <dbReference type="PROSITE" id="PS52004"/>
    </source>
</evidence>
<keyword evidence="9" id="KW-0521">NADP</keyword>
<dbReference type="InterPro" id="IPR014031">
    <property type="entry name" value="Ketoacyl_synth_C"/>
</dbReference>
<evidence type="ECO:0000256" key="14">
    <source>
        <dbReference type="ARBA" id="ARBA00023268"/>
    </source>
</evidence>
<dbReference type="SUPFAM" id="SSF51735">
    <property type="entry name" value="NAD(P)-binding Rossmann-fold domains"/>
    <property type="match status" value="2"/>
</dbReference>
<dbReference type="InterPro" id="IPR032821">
    <property type="entry name" value="PKS_assoc"/>
</dbReference>
<keyword evidence="6" id="KW-0808">Transferase</keyword>
<feature type="region of interest" description="Disordered" evidence="16">
    <location>
        <begin position="1374"/>
        <end position="1395"/>
    </location>
</feature>
<evidence type="ECO:0000256" key="13">
    <source>
        <dbReference type="ARBA" id="ARBA00023160"/>
    </source>
</evidence>
<comment type="caution">
    <text evidence="19">The sequence shown here is derived from an EMBL/GenBank/DDBJ whole genome shotgun (WGS) entry which is preliminary data.</text>
</comment>
<dbReference type="InterPro" id="IPR001227">
    <property type="entry name" value="Ac_transferase_dom_sf"/>
</dbReference>
<dbReference type="Gene3D" id="3.40.47.10">
    <property type="match status" value="1"/>
</dbReference>
<dbReference type="InterPro" id="IPR014043">
    <property type="entry name" value="Acyl_transferase_dom"/>
</dbReference>
<keyword evidence="11" id="KW-0520">NAD</keyword>
<dbReference type="Pfam" id="PF16197">
    <property type="entry name" value="KAsynt_C_assoc"/>
    <property type="match status" value="1"/>
</dbReference>
<dbReference type="InterPro" id="IPR036736">
    <property type="entry name" value="ACP-like_sf"/>
</dbReference>
<dbReference type="InterPro" id="IPR014030">
    <property type="entry name" value="Ketoacyl_synth_N"/>
</dbReference>
<name>A0AAW1PTW2_9CHLO</name>
<gene>
    <name evidence="19" type="ORF">WJX73_007853</name>
</gene>
<dbReference type="InterPro" id="IPR050091">
    <property type="entry name" value="PKS_NRPS_Biosynth_Enz"/>
</dbReference>
<dbReference type="GO" id="GO:0004312">
    <property type="term" value="F:fatty acid synthase activity"/>
    <property type="evidence" value="ECO:0007669"/>
    <property type="project" value="UniProtKB-EC"/>
</dbReference>
<dbReference type="Pfam" id="PF02801">
    <property type="entry name" value="Ketoacyl-synt_C"/>
    <property type="match status" value="1"/>
</dbReference>
<dbReference type="GO" id="GO:0016787">
    <property type="term" value="F:hydrolase activity"/>
    <property type="evidence" value="ECO:0007669"/>
    <property type="project" value="UniProtKB-KW"/>
</dbReference>
<evidence type="ECO:0000259" key="17">
    <source>
        <dbReference type="PROSITE" id="PS50075"/>
    </source>
</evidence>
<keyword evidence="4" id="KW-0444">Lipid biosynthesis</keyword>
<dbReference type="SMART" id="SM00822">
    <property type="entry name" value="PKS_KR"/>
    <property type="match status" value="1"/>
</dbReference>
<comment type="catalytic activity">
    <reaction evidence="15">
        <text>acetyl-CoA + n malonyl-CoA + 2n NADPH + 2n H(+) = a long-chain fatty acid + (n+1) CoA + n CO2 + 2n NADP(+).</text>
        <dbReference type="EC" id="2.3.1.85"/>
    </reaction>
</comment>
<dbReference type="Proteomes" id="UP001465755">
    <property type="component" value="Unassembled WGS sequence"/>
</dbReference>
<dbReference type="InterPro" id="IPR057326">
    <property type="entry name" value="KR_dom"/>
</dbReference>